<dbReference type="Proteomes" id="UP000069272">
    <property type="component" value="Chromosome 2L"/>
</dbReference>
<evidence type="ECO:0000313" key="10">
    <source>
        <dbReference type="EnsemblMetazoa" id="AALB001304-PA"/>
    </source>
</evidence>
<keyword evidence="3" id="KW-0645">Protease</keyword>
<keyword evidence="4" id="KW-0378">Hydrolase</keyword>
<name>A0A182F4B4_ANOAL</name>
<sequence length="310" mass="34519">MMLLLQSASQIYHCSSQLVGAKPASSSEYYEGALYHFSGGTPDRQYHPVMRTPSSRKMPFVGLFIAGEFRCGGSLIGPFWVLTARHCVKYDRSENIKVFVGADEAIRAQQLPVKQIFFHPVLKNMDILDVALLKLPSPITYGPSVRCIEMIKSDALLVPGIPSVVSGYGDNESKDKKKEYTLKAATVTLLSPKSCRASYDYANPKYFFCAGFPQGLVDTCQGDSGGPLVLEVISQNQTRIRGPPQKRQRYQTALTRMYSSPPVHPSVHPRRTTPTKIFENDDDDARGESGEQTLTMGTSHHQHLIIDFRR</sequence>
<evidence type="ECO:0000256" key="1">
    <source>
        <dbReference type="ARBA" id="ARBA00004613"/>
    </source>
</evidence>
<evidence type="ECO:0000313" key="11">
    <source>
        <dbReference type="Proteomes" id="UP000069272"/>
    </source>
</evidence>
<feature type="domain" description="Peptidase S1" evidence="9">
    <location>
        <begin position="37"/>
        <end position="310"/>
    </location>
</feature>
<dbReference type="VEuPathDB" id="VectorBase:AALB001304"/>
<protein>
    <recommendedName>
        <fullName evidence="9">Peptidase S1 domain-containing protein</fullName>
    </recommendedName>
</protein>
<dbReference type="InterPro" id="IPR001254">
    <property type="entry name" value="Trypsin_dom"/>
</dbReference>
<keyword evidence="2" id="KW-0964">Secreted</keyword>
<dbReference type="Pfam" id="PF00089">
    <property type="entry name" value="Trypsin"/>
    <property type="match status" value="1"/>
</dbReference>
<accession>A0A182F4B4</accession>
<dbReference type="STRING" id="7167.A0A182F4B4"/>
<evidence type="ECO:0000256" key="4">
    <source>
        <dbReference type="ARBA" id="ARBA00022801"/>
    </source>
</evidence>
<dbReference type="InterPro" id="IPR033116">
    <property type="entry name" value="TRYPSIN_SER"/>
</dbReference>
<dbReference type="InterPro" id="IPR050127">
    <property type="entry name" value="Serine_Proteases_S1"/>
</dbReference>
<reference evidence="10 11" key="1">
    <citation type="journal article" date="2017" name="G3 (Bethesda)">
        <title>The Physical Genome Mapping of Anopheles albimanus Corrected Scaffold Misassemblies and Identified Interarm Rearrangements in Genus Anopheles.</title>
        <authorList>
            <person name="Artemov G.N."/>
            <person name="Peery A.N."/>
            <person name="Jiang X."/>
            <person name="Tu Z."/>
            <person name="Stegniy V.N."/>
            <person name="Sharakhova M.V."/>
            <person name="Sharakhov I.V."/>
        </authorList>
    </citation>
    <scope>NUCLEOTIDE SEQUENCE [LARGE SCALE GENOMIC DNA]</scope>
    <source>
        <strain evidence="10 11">ALBI9_A</strain>
    </source>
</reference>
<evidence type="ECO:0000256" key="8">
    <source>
        <dbReference type="SAM" id="MobiDB-lite"/>
    </source>
</evidence>
<evidence type="ECO:0000256" key="7">
    <source>
        <dbReference type="ARBA" id="ARBA00024195"/>
    </source>
</evidence>
<keyword evidence="11" id="KW-1185">Reference proteome</keyword>
<dbReference type="CDD" id="cd00190">
    <property type="entry name" value="Tryp_SPc"/>
    <property type="match status" value="1"/>
</dbReference>
<evidence type="ECO:0000256" key="5">
    <source>
        <dbReference type="ARBA" id="ARBA00022825"/>
    </source>
</evidence>
<dbReference type="GO" id="GO:0004252">
    <property type="term" value="F:serine-type endopeptidase activity"/>
    <property type="evidence" value="ECO:0007669"/>
    <property type="project" value="InterPro"/>
</dbReference>
<dbReference type="PROSITE" id="PS50240">
    <property type="entry name" value="TRYPSIN_DOM"/>
    <property type="match status" value="1"/>
</dbReference>
<dbReference type="PROSITE" id="PS00135">
    <property type="entry name" value="TRYPSIN_SER"/>
    <property type="match status" value="1"/>
</dbReference>
<dbReference type="SMART" id="SM00020">
    <property type="entry name" value="Tryp_SPc"/>
    <property type="match status" value="1"/>
</dbReference>
<dbReference type="GO" id="GO:0006508">
    <property type="term" value="P:proteolysis"/>
    <property type="evidence" value="ECO:0007669"/>
    <property type="project" value="UniProtKB-KW"/>
</dbReference>
<comment type="similarity">
    <text evidence="7">Belongs to the peptidase S1 family. CLIP subfamily.</text>
</comment>
<evidence type="ECO:0000256" key="3">
    <source>
        <dbReference type="ARBA" id="ARBA00022670"/>
    </source>
</evidence>
<dbReference type="AlphaFoldDB" id="A0A182F4B4"/>
<evidence type="ECO:0000256" key="2">
    <source>
        <dbReference type="ARBA" id="ARBA00022525"/>
    </source>
</evidence>
<dbReference type="PANTHER" id="PTHR24264">
    <property type="entry name" value="TRYPSIN-RELATED"/>
    <property type="match status" value="1"/>
</dbReference>
<evidence type="ECO:0000259" key="9">
    <source>
        <dbReference type="PROSITE" id="PS50240"/>
    </source>
</evidence>
<dbReference type="InterPro" id="IPR043504">
    <property type="entry name" value="Peptidase_S1_PA_chymotrypsin"/>
</dbReference>
<keyword evidence="5" id="KW-0720">Serine protease</keyword>
<dbReference type="PRINTS" id="PR00722">
    <property type="entry name" value="CHYMOTRYPSIN"/>
</dbReference>
<dbReference type="VEuPathDB" id="VectorBase:AALB20_029180"/>
<dbReference type="InterPro" id="IPR009003">
    <property type="entry name" value="Peptidase_S1_PA"/>
</dbReference>
<reference evidence="10" key="2">
    <citation type="submission" date="2022-08" db="UniProtKB">
        <authorList>
            <consortium name="EnsemblMetazoa"/>
        </authorList>
    </citation>
    <scope>IDENTIFICATION</scope>
    <source>
        <strain evidence="10">STECLA/ALBI9_A</strain>
    </source>
</reference>
<organism evidence="10 11">
    <name type="scientific">Anopheles albimanus</name>
    <name type="common">New world malaria mosquito</name>
    <dbReference type="NCBI Taxonomy" id="7167"/>
    <lineage>
        <taxon>Eukaryota</taxon>
        <taxon>Metazoa</taxon>
        <taxon>Ecdysozoa</taxon>
        <taxon>Arthropoda</taxon>
        <taxon>Hexapoda</taxon>
        <taxon>Insecta</taxon>
        <taxon>Pterygota</taxon>
        <taxon>Neoptera</taxon>
        <taxon>Endopterygota</taxon>
        <taxon>Diptera</taxon>
        <taxon>Nematocera</taxon>
        <taxon>Culicoidea</taxon>
        <taxon>Culicidae</taxon>
        <taxon>Anophelinae</taxon>
        <taxon>Anopheles</taxon>
    </lineage>
</organism>
<evidence type="ECO:0000256" key="6">
    <source>
        <dbReference type="ARBA" id="ARBA00023157"/>
    </source>
</evidence>
<feature type="region of interest" description="Disordered" evidence="8">
    <location>
        <begin position="259"/>
        <end position="293"/>
    </location>
</feature>
<comment type="subcellular location">
    <subcellularLocation>
        <location evidence="1">Secreted</location>
    </subcellularLocation>
</comment>
<dbReference type="GO" id="GO:0005615">
    <property type="term" value="C:extracellular space"/>
    <property type="evidence" value="ECO:0007669"/>
    <property type="project" value="TreeGrafter"/>
</dbReference>
<proteinExistence type="inferred from homology"/>
<dbReference type="InterPro" id="IPR001314">
    <property type="entry name" value="Peptidase_S1A"/>
</dbReference>
<keyword evidence="6" id="KW-1015">Disulfide bond</keyword>
<dbReference type="EnsemblMetazoa" id="AALB001304-RA">
    <property type="protein sequence ID" value="AALB001304-PA"/>
    <property type="gene ID" value="AALB001304"/>
</dbReference>
<dbReference type="PANTHER" id="PTHR24264:SF65">
    <property type="entry name" value="SRCR DOMAIN-CONTAINING PROTEIN"/>
    <property type="match status" value="1"/>
</dbReference>
<dbReference type="Gene3D" id="2.40.10.10">
    <property type="entry name" value="Trypsin-like serine proteases"/>
    <property type="match status" value="1"/>
</dbReference>
<dbReference type="SUPFAM" id="SSF50494">
    <property type="entry name" value="Trypsin-like serine proteases"/>
    <property type="match status" value="1"/>
</dbReference>